<name>A0A4Y2K3E4_ARAVE</name>
<dbReference type="PANTHER" id="PTHR31511">
    <property type="entry name" value="PROTEIN CBG23764"/>
    <property type="match status" value="1"/>
</dbReference>
<dbReference type="EMBL" id="BGPR01004169">
    <property type="protein sequence ID" value="GBM96707.1"/>
    <property type="molecule type" value="Genomic_DNA"/>
</dbReference>
<evidence type="ECO:0008006" key="3">
    <source>
        <dbReference type="Google" id="ProtNLM"/>
    </source>
</evidence>
<dbReference type="PANTHER" id="PTHR31511:SF12">
    <property type="entry name" value="RHO TERMINATION FACTOR N-TERMINAL DOMAIN-CONTAINING PROTEIN"/>
    <property type="match status" value="1"/>
</dbReference>
<comment type="caution">
    <text evidence="1">The sequence shown here is derived from an EMBL/GenBank/DDBJ whole genome shotgun (WGS) entry which is preliminary data.</text>
</comment>
<evidence type="ECO:0000313" key="2">
    <source>
        <dbReference type="Proteomes" id="UP000499080"/>
    </source>
</evidence>
<keyword evidence="2" id="KW-1185">Reference proteome</keyword>
<dbReference type="AlphaFoldDB" id="A0A4Y2K3E4"/>
<reference evidence="1 2" key="1">
    <citation type="journal article" date="2019" name="Sci. Rep.">
        <title>Orb-weaving spider Araneus ventricosus genome elucidates the spidroin gene catalogue.</title>
        <authorList>
            <person name="Kono N."/>
            <person name="Nakamura H."/>
            <person name="Ohtoshi R."/>
            <person name="Moran D.A.P."/>
            <person name="Shinohara A."/>
            <person name="Yoshida Y."/>
            <person name="Fujiwara M."/>
            <person name="Mori M."/>
            <person name="Tomita M."/>
            <person name="Arakawa K."/>
        </authorList>
    </citation>
    <scope>NUCLEOTIDE SEQUENCE [LARGE SCALE GENOMIC DNA]</scope>
</reference>
<gene>
    <name evidence="1" type="ORF">AVEN_1237_1</name>
</gene>
<organism evidence="1 2">
    <name type="scientific">Araneus ventricosus</name>
    <name type="common">Orbweaver spider</name>
    <name type="synonym">Epeira ventricosa</name>
    <dbReference type="NCBI Taxonomy" id="182803"/>
    <lineage>
        <taxon>Eukaryota</taxon>
        <taxon>Metazoa</taxon>
        <taxon>Ecdysozoa</taxon>
        <taxon>Arthropoda</taxon>
        <taxon>Chelicerata</taxon>
        <taxon>Arachnida</taxon>
        <taxon>Araneae</taxon>
        <taxon>Araneomorphae</taxon>
        <taxon>Entelegynae</taxon>
        <taxon>Araneoidea</taxon>
        <taxon>Araneidae</taxon>
        <taxon>Araneus</taxon>
    </lineage>
</organism>
<sequence>MNRLLYDLTKHKEEKFYCDYCLHRFSTEEGLENHQLDCRNQVIQRIRMPTEEEKWLKFSNHRFQLPVPYSIYADFECILEKVSSYEMNPEISSTQSITRYVPCGFAYVVVGSNGRMVKPPTVYRGEDAVD</sequence>
<evidence type="ECO:0000313" key="1">
    <source>
        <dbReference type="EMBL" id="GBM96707.1"/>
    </source>
</evidence>
<protein>
    <recommendedName>
        <fullName evidence="3">C2H2-type domain-containing protein</fullName>
    </recommendedName>
</protein>
<accession>A0A4Y2K3E4</accession>
<proteinExistence type="predicted"/>
<dbReference type="Proteomes" id="UP000499080">
    <property type="component" value="Unassembled WGS sequence"/>
</dbReference>
<dbReference type="OrthoDB" id="7612145at2759"/>